<feature type="signal peptide" evidence="1">
    <location>
        <begin position="1"/>
        <end position="20"/>
    </location>
</feature>
<evidence type="ECO:0008006" key="4">
    <source>
        <dbReference type="Google" id="ProtNLM"/>
    </source>
</evidence>
<keyword evidence="3" id="KW-1185">Reference proteome</keyword>
<proteinExistence type="predicted"/>
<dbReference type="EMBL" id="JADCSA010000004">
    <property type="protein sequence ID" value="MBE7324026.1"/>
    <property type="molecule type" value="Genomic_DNA"/>
</dbReference>
<organism evidence="2 3">
    <name type="scientific">Nocardioides malaquae</name>
    <dbReference type="NCBI Taxonomy" id="2773426"/>
    <lineage>
        <taxon>Bacteria</taxon>
        <taxon>Bacillati</taxon>
        <taxon>Actinomycetota</taxon>
        <taxon>Actinomycetes</taxon>
        <taxon>Propionibacteriales</taxon>
        <taxon>Nocardioidaceae</taxon>
        <taxon>Nocardioides</taxon>
    </lineage>
</organism>
<accession>A0ABR9RR29</accession>
<comment type="caution">
    <text evidence="2">The sequence shown here is derived from an EMBL/GenBank/DDBJ whole genome shotgun (WGS) entry which is preliminary data.</text>
</comment>
<dbReference type="RefSeq" id="WP_193637367.1">
    <property type="nucleotide sequence ID" value="NZ_JADCSA010000004.1"/>
</dbReference>
<keyword evidence="1" id="KW-0732">Signal</keyword>
<evidence type="ECO:0000313" key="3">
    <source>
        <dbReference type="Proteomes" id="UP000756387"/>
    </source>
</evidence>
<protein>
    <recommendedName>
        <fullName evidence="4">Imelysin-like domain-containing protein</fullName>
    </recommendedName>
</protein>
<dbReference type="Proteomes" id="UP000756387">
    <property type="component" value="Unassembled WGS sequence"/>
</dbReference>
<evidence type="ECO:0000256" key="1">
    <source>
        <dbReference type="SAM" id="SignalP"/>
    </source>
</evidence>
<gene>
    <name evidence="2" type="ORF">IEQ44_05100</name>
</gene>
<name>A0ABR9RR29_9ACTN</name>
<evidence type="ECO:0000313" key="2">
    <source>
        <dbReference type="EMBL" id="MBE7324026.1"/>
    </source>
</evidence>
<feature type="chain" id="PRO_5045559434" description="Imelysin-like domain-containing protein" evidence="1">
    <location>
        <begin position="21"/>
        <end position="328"/>
    </location>
</feature>
<reference evidence="2 3" key="1">
    <citation type="submission" date="2020-10" db="EMBL/GenBank/DDBJ databases">
        <title>Nocardioides sp. isolated from sludge.</title>
        <authorList>
            <person name="Zhang X."/>
        </authorList>
    </citation>
    <scope>NUCLEOTIDE SEQUENCE [LARGE SCALE GENOMIC DNA]</scope>
    <source>
        <strain evidence="2 3">Y6</strain>
    </source>
</reference>
<dbReference type="PROSITE" id="PS51257">
    <property type="entry name" value="PROKAR_LIPOPROTEIN"/>
    <property type="match status" value="1"/>
</dbReference>
<sequence>MNSRPGIVRLGLLSSLLVLSACGGVTTPDAADDDKRHLLAAVSDDAATAMAKVQRDFDRWAGDPTTHQAAAVVQAHWLNGPQDECLDQASLPFEAWPGWEVAIGPVTVPLWYTDAAVLPPVPLLSHEPRLNAPSDRLDDLQRRVPPKEYRRAIDACSEEGDVGSESELRQFTAPAAATRLTKAWEDAVKDGVSVADTEDSITACASKKELPAPLNLPAGPSLDTWFTTVDQLRPDPDDIPLVEGEEPSDAWADYTAAEAALLIAVWECHEDTFDQAMEQLIKISDEFARTHADDIAEAAAAWQRTRERATELGWSPDRPLAGFPLNKL</sequence>